<organism evidence="2">
    <name type="scientific">Caldisericum exile</name>
    <dbReference type="NCBI Taxonomy" id="693075"/>
    <lineage>
        <taxon>Bacteria</taxon>
        <taxon>Pseudomonadati</taxon>
        <taxon>Caldisericota/Cryosericota group</taxon>
        <taxon>Caldisericota</taxon>
        <taxon>Caldisericia</taxon>
        <taxon>Caldisericales</taxon>
        <taxon>Caldisericaceae</taxon>
        <taxon>Caldisericum</taxon>
    </lineage>
</organism>
<dbReference type="EMBL" id="DTHV01000081">
    <property type="protein sequence ID" value="HGW60294.1"/>
    <property type="molecule type" value="Genomic_DNA"/>
</dbReference>
<dbReference type="PANTHER" id="PTHR36194">
    <property type="entry name" value="S-LAYER-LIKE PROTEIN"/>
    <property type="match status" value="1"/>
</dbReference>
<dbReference type="Pfam" id="PF08308">
    <property type="entry name" value="PEGA"/>
    <property type="match status" value="4"/>
</dbReference>
<feature type="domain" description="PEGA" evidence="1">
    <location>
        <begin position="101"/>
        <end position="166"/>
    </location>
</feature>
<evidence type="ECO:0000313" key="2">
    <source>
        <dbReference type="EMBL" id="HGW60294.1"/>
    </source>
</evidence>
<dbReference type="PANTHER" id="PTHR36194:SF1">
    <property type="entry name" value="S-LAYER-LIKE PROTEIN"/>
    <property type="match status" value="1"/>
</dbReference>
<name>A0A7C4TWX2_9BACT</name>
<comment type="caution">
    <text evidence="2">The sequence shown here is derived from an EMBL/GenBank/DDBJ whole genome shotgun (WGS) entry which is preliminary data.</text>
</comment>
<sequence>MKKLLISIVILLILTVGYVVYKFLSPDIGTVVVNSYPSGAGVYLDGELKGETPLTLKNVSFGTYAITIKLNGYKDYKEVISINRNNRNVTLSAILEHAVFTIHVNSIPEGANVYLDGVLKGVTPATINDIIANSKHLLEIKLDNYETYKQLISGKENDVLEIMEPLTPIATHLIVSSIPEGATVYLNDKVIGKTPLDTKNINPGSFTLKISYPQYIPYTEEITIEKGKTVRRDIVLLKSETYLSLDSNPEGARVSIDGLVVGTTPYETISITIGKHKIRIEQDGYLPYETEIEIRKGKPEKININLLKLP</sequence>
<gene>
    <name evidence="2" type="ORF">ENV82_02510</name>
</gene>
<dbReference type="InterPro" id="IPR013229">
    <property type="entry name" value="PEGA"/>
</dbReference>
<feature type="domain" description="PEGA" evidence="1">
    <location>
        <begin position="172"/>
        <end position="238"/>
    </location>
</feature>
<accession>A0A7C4TWX2</accession>
<reference evidence="2" key="1">
    <citation type="journal article" date="2020" name="mSystems">
        <title>Genome- and Community-Level Interaction Insights into Carbon Utilization and Element Cycling Functions of Hydrothermarchaeota in Hydrothermal Sediment.</title>
        <authorList>
            <person name="Zhou Z."/>
            <person name="Liu Y."/>
            <person name="Xu W."/>
            <person name="Pan J."/>
            <person name="Luo Z.H."/>
            <person name="Li M."/>
        </authorList>
    </citation>
    <scope>NUCLEOTIDE SEQUENCE [LARGE SCALE GENOMIC DNA]</scope>
    <source>
        <strain evidence="2">SpSt-794</strain>
    </source>
</reference>
<evidence type="ECO:0000259" key="1">
    <source>
        <dbReference type="Pfam" id="PF08308"/>
    </source>
</evidence>
<feature type="domain" description="PEGA" evidence="1">
    <location>
        <begin position="243"/>
        <end position="306"/>
    </location>
</feature>
<dbReference type="AlphaFoldDB" id="A0A7C4TWX2"/>
<protein>
    <submittedName>
        <fullName evidence="2">PEGA domain-containing protein</fullName>
    </submittedName>
</protein>
<proteinExistence type="predicted"/>
<feature type="domain" description="PEGA" evidence="1">
    <location>
        <begin position="29"/>
        <end position="96"/>
    </location>
</feature>